<dbReference type="InterPro" id="IPR011932">
    <property type="entry name" value="Recomb_XerD"/>
</dbReference>
<evidence type="ECO:0000313" key="15">
    <source>
        <dbReference type="Proteomes" id="UP000028481"/>
    </source>
</evidence>
<comment type="subunit">
    <text evidence="11">Forms a cyclic heterotetrameric complex composed of two molecules of XerC and two molecules of XerD.</text>
</comment>
<reference evidence="14 15" key="1">
    <citation type="journal article" date="2015" name="Genome Announc.">
        <title>Genome Sequence of a Sulfate-Reducing Thermophilic Bacterium, Thermodesulfobacterium commune DSM 2178T (Phylum Thermodesulfobacteria).</title>
        <authorList>
            <person name="Bhatnagar S."/>
            <person name="Badger J.H."/>
            <person name="Madupu R."/>
            <person name="Khouri H.M."/>
            <person name="O'Connor E.M."/>
            <person name="Robb F.T."/>
            <person name="Ward N.L."/>
            <person name="Eisen J.A."/>
        </authorList>
    </citation>
    <scope>NUCLEOTIDE SEQUENCE [LARGE SCALE GENOMIC DNA]</scope>
    <source>
        <strain evidence="14 15">DSM 2178</strain>
    </source>
</reference>
<dbReference type="Proteomes" id="UP000028481">
    <property type="component" value="Chromosome"/>
</dbReference>
<gene>
    <name evidence="11" type="primary">xerD</name>
    <name evidence="14" type="ORF">HL41_04165</name>
</gene>
<dbReference type="GO" id="GO:0007059">
    <property type="term" value="P:chromosome segregation"/>
    <property type="evidence" value="ECO:0007669"/>
    <property type="project" value="UniProtKB-UniRule"/>
</dbReference>
<dbReference type="InterPro" id="IPR013762">
    <property type="entry name" value="Integrase-like_cat_sf"/>
</dbReference>
<proteinExistence type="inferred from homology"/>
<dbReference type="InterPro" id="IPR002104">
    <property type="entry name" value="Integrase_catalytic"/>
</dbReference>
<evidence type="ECO:0000256" key="1">
    <source>
        <dbReference type="ARBA" id="ARBA00004496"/>
    </source>
</evidence>
<keyword evidence="4 11" id="KW-0963">Cytoplasm</keyword>
<dbReference type="SUPFAM" id="SSF47823">
    <property type="entry name" value="lambda integrase-like, N-terminal domain"/>
    <property type="match status" value="1"/>
</dbReference>
<dbReference type="GO" id="GO:0006313">
    <property type="term" value="P:DNA transposition"/>
    <property type="evidence" value="ECO:0007669"/>
    <property type="project" value="UniProtKB-UniRule"/>
</dbReference>
<dbReference type="EMBL" id="CP008796">
    <property type="protein sequence ID" value="AIH04029.1"/>
    <property type="molecule type" value="Genomic_DNA"/>
</dbReference>
<dbReference type="PANTHER" id="PTHR30349:SF81">
    <property type="entry name" value="TYROSINE RECOMBINASE XERC"/>
    <property type="match status" value="1"/>
</dbReference>
<name>A0A075WRU6_9BACT</name>
<dbReference type="AlphaFoldDB" id="A0A075WRU6"/>
<feature type="active site" evidence="11">
    <location>
        <position position="143"/>
    </location>
</feature>
<keyword evidence="15" id="KW-1185">Reference proteome</keyword>
<feature type="active site" evidence="11">
    <location>
        <position position="242"/>
    </location>
</feature>
<feature type="active site" evidence="11">
    <location>
        <position position="239"/>
    </location>
</feature>
<dbReference type="InterPro" id="IPR044068">
    <property type="entry name" value="CB"/>
</dbReference>
<dbReference type="HOGENOM" id="CLU_027562_9_6_0"/>
<dbReference type="STRING" id="289377.HL41_04165"/>
<dbReference type="KEGG" id="tcm:HL41_04165"/>
<evidence type="ECO:0000259" key="12">
    <source>
        <dbReference type="PROSITE" id="PS51898"/>
    </source>
</evidence>
<keyword evidence="8 11" id="KW-0238">DNA-binding</keyword>
<dbReference type="PROSITE" id="PS51900">
    <property type="entry name" value="CB"/>
    <property type="match status" value="1"/>
</dbReference>
<feature type="domain" description="Core-binding (CB)" evidence="13">
    <location>
        <begin position="1"/>
        <end position="83"/>
    </location>
</feature>
<dbReference type="GO" id="GO:0005737">
    <property type="term" value="C:cytoplasm"/>
    <property type="evidence" value="ECO:0007669"/>
    <property type="project" value="UniProtKB-SubCell"/>
</dbReference>
<dbReference type="NCBIfam" id="NF001399">
    <property type="entry name" value="PRK00283.1"/>
    <property type="match status" value="1"/>
</dbReference>
<keyword evidence="10 11" id="KW-0131">Cell cycle</keyword>
<dbReference type="CDD" id="cd00798">
    <property type="entry name" value="INT_XerDC_C"/>
    <property type="match status" value="1"/>
</dbReference>
<dbReference type="InterPro" id="IPR011010">
    <property type="entry name" value="DNA_brk_join_enz"/>
</dbReference>
<feature type="active site" evidence="11">
    <location>
        <position position="167"/>
    </location>
</feature>
<evidence type="ECO:0000256" key="9">
    <source>
        <dbReference type="ARBA" id="ARBA00023172"/>
    </source>
</evidence>
<dbReference type="Pfam" id="PF00589">
    <property type="entry name" value="Phage_integrase"/>
    <property type="match status" value="1"/>
</dbReference>
<dbReference type="InterPro" id="IPR050090">
    <property type="entry name" value="Tyrosine_recombinase_XerCD"/>
</dbReference>
<dbReference type="SUPFAM" id="SSF56349">
    <property type="entry name" value="DNA breaking-rejoining enzymes"/>
    <property type="match status" value="1"/>
</dbReference>
<evidence type="ECO:0000256" key="11">
    <source>
        <dbReference type="HAMAP-Rule" id="MF_01807"/>
    </source>
</evidence>
<dbReference type="eggNOG" id="COG4974">
    <property type="taxonomic scope" value="Bacteria"/>
</dbReference>
<comment type="function">
    <text evidence="11">Site-specific tyrosine recombinase, which acts by catalyzing the cutting and rejoining of the recombining DNA molecules. The XerC-XerD complex is essential to convert dimers of the bacterial chromosome into monomers to permit their segregation at cell division. It also contributes to the segregational stability of plasmids.</text>
</comment>
<dbReference type="OrthoDB" id="9801717at2"/>
<dbReference type="Gene3D" id="1.10.150.130">
    <property type="match status" value="1"/>
</dbReference>
<evidence type="ECO:0000256" key="5">
    <source>
        <dbReference type="ARBA" id="ARBA00022618"/>
    </source>
</evidence>
<feature type="active site" evidence="11">
    <location>
        <position position="265"/>
    </location>
</feature>
<dbReference type="Gene3D" id="1.10.443.10">
    <property type="entry name" value="Intergrase catalytic core"/>
    <property type="match status" value="1"/>
</dbReference>
<accession>A0A075WRU6</accession>
<dbReference type="GO" id="GO:0009037">
    <property type="term" value="F:tyrosine-based site-specific recombinase activity"/>
    <property type="evidence" value="ECO:0007669"/>
    <property type="project" value="UniProtKB-UniRule"/>
</dbReference>
<dbReference type="PANTHER" id="PTHR30349">
    <property type="entry name" value="PHAGE INTEGRASE-RELATED"/>
    <property type="match status" value="1"/>
</dbReference>
<protein>
    <recommendedName>
        <fullName evidence="3 11">Tyrosine recombinase XerD</fullName>
    </recommendedName>
</protein>
<dbReference type="Pfam" id="PF02899">
    <property type="entry name" value="Phage_int_SAM_1"/>
    <property type="match status" value="1"/>
</dbReference>
<organism evidence="14 15">
    <name type="scientific">Thermodesulfobacterium commune DSM 2178</name>
    <dbReference type="NCBI Taxonomy" id="289377"/>
    <lineage>
        <taxon>Bacteria</taxon>
        <taxon>Pseudomonadati</taxon>
        <taxon>Thermodesulfobacteriota</taxon>
        <taxon>Thermodesulfobacteria</taxon>
        <taxon>Thermodesulfobacteriales</taxon>
        <taxon>Thermodesulfobacteriaceae</taxon>
        <taxon>Thermodesulfobacterium</taxon>
    </lineage>
</organism>
<keyword evidence="7 11" id="KW-0229">DNA integration</keyword>
<evidence type="ECO:0000256" key="7">
    <source>
        <dbReference type="ARBA" id="ARBA00022908"/>
    </source>
</evidence>
<dbReference type="InterPro" id="IPR004107">
    <property type="entry name" value="Integrase_SAM-like_N"/>
</dbReference>
<evidence type="ECO:0000256" key="6">
    <source>
        <dbReference type="ARBA" id="ARBA00022829"/>
    </source>
</evidence>
<evidence type="ECO:0000259" key="13">
    <source>
        <dbReference type="PROSITE" id="PS51900"/>
    </source>
</evidence>
<evidence type="ECO:0000256" key="4">
    <source>
        <dbReference type="ARBA" id="ARBA00022490"/>
    </source>
</evidence>
<feature type="domain" description="Tyr recombinase" evidence="12">
    <location>
        <begin position="103"/>
        <end position="287"/>
    </location>
</feature>
<dbReference type="NCBIfam" id="NF040815">
    <property type="entry name" value="recomb_XerA_Arch"/>
    <property type="match status" value="1"/>
</dbReference>
<dbReference type="GO" id="GO:0051301">
    <property type="term" value="P:cell division"/>
    <property type="evidence" value="ECO:0007669"/>
    <property type="project" value="UniProtKB-KW"/>
</dbReference>
<dbReference type="PaxDb" id="289377-HL41_04165"/>
<comment type="similarity">
    <text evidence="2 11">Belongs to the 'phage' integrase family. XerD subfamily.</text>
</comment>
<dbReference type="PROSITE" id="PS51898">
    <property type="entry name" value="TYR_RECOMBINASE"/>
    <property type="match status" value="1"/>
</dbReference>
<evidence type="ECO:0000256" key="10">
    <source>
        <dbReference type="ARBA" id="ARBA00023306"/>
    </source>
</evidence>
<dbReference type="NCBIfam" id="TIGR02225">
    <property type="entry name" value="recomb_XerD"/>
    <property type="match status" value="1"/>
</dbReference>
<dbReference type="GO" id="GO:0003677">
    <property type="term" value="F:DNA binding"/>
    <property type="evidence" value="ECO:0007669"/>
    <property type="project" value="UniProtKB-UniRule"/>
</dbReference>
<dbReference type="InterPro" id="IPR023009">
    <property type="entry name" value="Tyrosine_recombinase_XerC/XerD"/>
</dbReference>
<keyword evidence="5 11" id="KW-0132">Cell division</keyword>
<keyword evidence="6 11" id="KW-0159">Chromosome partition</keyword>
<evidence type="ECO:0000313" key="14">
    <source>
        <dbReference type="EMBL" id="AIH04029.1"/>
    </source>
</evidence>
<evidence type="ECO:0000256" key="3">
    <source>
        <dbReference type="ARBA" id="ARBA00015810"/>
    </source>
</evidence>
<feature type="active site" description="O-(3'-phospho-DNA)-tyrosine intermediate" evidence="11">
    <location>
        <position position="274"/>
    </location>
</feature>
<dbReference type="InterPro" id="IPR010998">
    <property type="entry name" value="Integrase_recombinase_N"/>
</dbReference>
<comment type="subcellular location">
    <subcellularLocation>
        <location evidence="1 11">Cytoplasm</location>
    </subcellularLocation>
</comment>
<dbReference type="HAMAP" id="MF_01808">
    <property type="entry name" value="Recomb_XerC_XerD"/>
    <property type="match status" value="1"/>
</dbReference>
<keyword evidence="9 11" id="KW-0233">DNA recombination</keyword>
<dbReference type="HAMAP" id="MF_01807">
    <property type="entry name" value="Recomb_XerD"/>
    <property type="match status" value="1"/>
</dbReference>
<evidence type="ECO:0000256" key="8">
    <source>
        <dbReference type="ARBA" id="ARBA00023125"/>
    </source>
</evidence>
<evidence type="ECO:0000256" key="2">
    <source>
        <dbReference type="ARBA" id="ARBA00010450"/>
    </source>
</evidence>
<sequence>MKEYIEEFLSYLLAVKNASFNTIVSYGYDLRDLEEFLQKKGVLNVETIGNLNEYLEYLKTKGYNPFTVARKLSSLRSFLKFLQVEKGLTIGSDWFENPKLPMRLPKVLSIDETERLLSQPDLTHPLGYRDRTMLEVMYATGLRVSELVELKIKDFNLELGFLRVMGKGGKERLVPMGDYALEFLKGYLYNIRPLFANPKSKDYVFLNRRGGPLTRQRFWQLIKQYALKAGIDPEKVSPHVLRHSFASHLLQGGADLRALQLMLGHSSLATTQIYTHLDYKRLREVYDKHHPRA</sequence>